<evidence type="ECO:0000256" key="6">
    <source>
        <dbReference type="ARBA" id="ARBA00023136"/>
    </source>
</evidence>
<dbReference type="GO" id="GO:0022857">
    <property type="term" value="F:transmembrane transporter activity"/>
    <property type="evidence" value="ECO:0007669"/>
    <property type="project" value="UniProtKB-UniRule"/>
</dbReference>
<comment type="similarity">
    <text evidence="7">Belongs to the TRAP transporter small permease family.</text>
</comment>
<comment type="function">
    <text evidence="7">Part of the tripartite ATP-independent periplasmic (TRAP) transport system.</text>
</comment>
<dbReference type="InterPro" id="IPR055348">
    <property type="entry name" value="DctQ"/>
</dbReference>
<keyword evidence="7" id="KW-0997">Cell inner membrane</keyword>
<dbReference type="AlphaFoldDB" id="A0A1Y6CI38"/>
<feature type="transmembrane region" description="Helical" evidence="7">
    <location>
        <begin position="97"/>
        <end position="117"/>
    </location>
</feature>
<evidence type="ECO:0000256" key="4">
    <source>
        <dbReference type="ARBA" id="ARBA00022692"/>
    </source>
</evidence>
<feature type="domain" description="Tripartite ATP-independent periplasmic transporters DctQ component" evidence="8">
    <location>
        <begin position="33"/>
        <end position="157"/>
    </location>
</feature>
<dbReference type="GO" id="GO:0005886">
    <property type="term" value="C:plasma membrane"/>
    <property type="evidence" value="ECO:0007669"/>
    <property type="project" value="UniProtKB-SubCell"/>
</dbReference>
<dbReference type="EMBL" id="FWZX01000026">
    <property type="protein sequence ID" value="SMF65826.1"/>
    <property type="molecule type" value="Genomic_DNA"/>
</dbReference>
<keyword evidence="4 7" id="KW-0812">Transmembrane</keyword>
<keyword evidence="10" id="KW-1185">Reference proteome</keyword>
<reference evidence="9 10" key="1">
    <citation type="submission" date="2017-04" db="EMBL/GenBank/DDBJ databases">
        <authorList>
            <person name="Afonso C.L."/>
            <person name="Miller P.J."/>
            <person name="Scott M.A."/>
            <person name="Spackman E."/>
            <person name="Goraichik I."/>
            <person name="Dimitrov K.M."/>
            <person name="Suarez D.L."/>
            <person name="Swayne D.E."/>
        </authorList>
    </citation>
    <scope>NUCLEOTIDE SEQUENCE [LARGE SCALE GENOMIC DNA]</scope>
    <source>
        <strain evidence="9 10">USBA 355</strain>
    </source>
</reference>
<comment type="subunit">
    <text evidence="7">The complex comprises the extracytoplasmic solute receptor protein and the two transmembrane proteins.</text>
</comment>
<evidence type="ECO:0000256" key="1">
    <source>
        <dbReference type="ARBA" id="ARBA00004651"/>
    </source>
</evidence>
<comment type="subcellular location">
    <subcellularLocation>
        <location evidence="7">Cell inner membrane</location>
        <topology evidence="7">Multi-pass membrane protein</topology>
    </subcellularLocation>
    <subcellularLocation>
        <location evidence="1">Cell membrane</location>
        <topology evidence="1">Multi-pass membrane protein</topology>
    </subcellularLocation>
</comment>
<keyword evidence="3" id="KW-1003">Cell membrane</keyword>
<evidence type="ECO:0000313" key="10">
    <source>
        <dbReference type="Proteomes" id="UP000192917"/>
    </source>
</evidence>
<name>A0A1Y6CI38_9PROT</name>
<evidence type="ECO:0000256" key="3">
    <source>
        <dbReference type="ARBA" id="ARBA00022475"/>
    </source>
</evidence>
<protein>
    <recommendedName>
        <fullName evidence="7">TRAP transporter small permease protein</fullName>
    </recommendedName>
</protein>
<dbReference type="STRING" id="560819.SAMN05428998_12652"/>
<dbReference type="RefSeq" id="WP_085125314.1">
    <property type="nucleotide sequence ID" value="NZ_FWZX01000026.1"/>
</dbReference>
<sequence length="173" mass="18494">MTYARIHGAFDALLARGEAAAAVLAGCGALAAMLLVSADAVIRHLFAQPLTFQLYFTEHYLLVSMALLALPWGFRTGGFIRIEGFAMAVPLSLRGPLLRTGLLAGAGYIGYLGWLGLGKFQEALAGHEVDMGVIDWPIAWSWIWVPLGCGLLALRLTLAASAPTAPLFRTTHD</sequence>
<keyword evidence="6 7" id="KW-0472">Membrane</keyword>
<feature type="transmembrane region" description="Helical" evidence="7">
    <location>
        <begin position="138"/>
        <end position="158"/>
    </location>
</feature>
<organism evidence="9 10">
    <name type="scientific">Tistlia consotensis USBA 355</name>
    <dbReference type="NCBI Taxonomy" id="560819"/>
    <lineage>
        <taxon>Bacteria</taxon>
        <taxon>Pseudomonadati</taxon>
        <taxon>Pseudomonadota</taxon>
        <taxon>Alphaproteobacteria</taxon>
        <taxon>Rhodospirillales</taxon>
        <taxon>Rhodovibrionaceae</taxon>
        <taxon>Tistlia</taxon>
    </lineage>
</organism>
<dbReference type="Proteomes" id="UP000192917">
    <property type="component" value="Unassembled WGS sequence"/>
</dbReference>
<evidence type="ECO:0000259" key="8">
    <source>
        <dbReference type="Pfam" id="PF04290"/>
    </source>
</evidence>
<dbReference type="Pfam" id="PF04290">
    <property type="entry name" value="DctQ"/>
    <property type="match status" value="1"/>
</dbReference>
<evidence type="ECO:0000256" key="7">
    <source>
        <dbReference type="RuleBase" id="RU369079"/>
    </source>
</evidence>
<evidence type="ECO:0000313" key="9">
    <source>
        <dbReference type="EMBL" id="SMF65826.1"/>
    </source>
</evidence>
<evidence type="ECO:0000256" key="5">
    <source>
        <dbReference type="ARBA" id="ARBA00022989"/>
    </source>
</evidence>
<keyword evidence="5 7" id="KW-1133">Transmembrane helix</keyword>
<keyword evidence="2 7" id="KW-0813">Transport</keyword>
<accession>A0A1Y6CI38</accession>
<evidence type="ECO:0000256" key="2">
    <source>
        <dbReference type="ARBA" id="ARBA00022448"/>
    </source>
</evidence>
<proteinExistence type="inferred from homology"/>
<gene>
    <name evidence="9" type="ORF">SAMN05428998_12652</name>
</gene>
<feature type="transmembrane region" description="Helical" evidence="7">
    <location>
        <begin position="54"/>
        <end position="74"/>
    </location>
</feature>
<feature type="transmembrane region" description="Helical" evidence="7">
    <location>
        <begin position="20"/>
        <end position="42"/>
    </location>
</feature>